<evidence type="ECO:0000313" key="3">
    <source>
        <dbReference type="Proteomes" id="UP001157134"/>
    </source>
</evidence>
<dbReference type="SUPFAM" id="SSF51182">
    <property type="entry name" value="RmlC-like cupins"/>
    <property type="match status" value="2"/>
</dbReference>
<dbReference type="InterPro" id="IPR025979">
    <property type="entry name" value="ChrR-like_cupin_dom"/>
</dbReference>
<comment type="caution">
    <text evidence="2">The sequence shown here is derived from an EMBL/GenBank/DDBJ whole genome shotgun (WGS) entry which is preliminary data.</text>
</comment>
<dbReference type="Proteomes" id="UP001157134">
    <property type="component" value="Unassembled WGS sequence"/>
</dbReference>
<reference evidence="2 3" key="1">
    <citation type="submission" date="2023-03" db="EMBL/GenBank/DDBJ databases">
        <title>Thalassotalea loyana LMG 22536T draft genome sequence.</title>
        <authorList>
            <person name="Sawabe T."/>
        </authorList>
    </citation>
    <scope>NUCLEOTIDE SEQUENCE [LARGE SCALE GENOMIC DNA]</scope>
    <source>
        <strain evidence="2 3">LMG 22536</strain>
    </source>
</reference>
<feature type="domain" description="ChrR-like cupin" evidence="1">
    <location>
        <begin position="15"/>
        <end position="115"/>
    </location>
</feature>
<gene>
    <name evidence="2" type="ORF">tloyanaT_13770</name>
</gene>
<evidence type="ECO:0000313" key="2">
    <source>
        <dbReference type="EMBL" id="GLX85125.1"/>
    </source>
</evidence>
<dbReference type="CDD" id="cd20303">
    <property type="entry name" value="cupin_ChrR_1"/>
    <property type="match status" value="2"/>
</dbReference>
<evidence type="ECO:0000259" key="1">
    <source>
        <dbReference type="Pfam" id="PF12973"/>
    </source>
</evidence>
<accession>A0ABQ6HAH3</accession>
<feature type="domain" description="ChrR-like cupin" evidence="1">
    <location>
        <begin position="121"/>
        <end position="219"/>
    </location>
</feature>
<organism evidence="2 3">
    <name type="scientific">Thalassotalea loyana</name>
    <dbReference type="NCBI Taxonomy" id="280483"/>
    <lineage>
        <taxon>Bacteria</taxon>
        <taxon>Pseudomonadati</taxon>
        <taxon>Pseudomonadota</taxon>
        <taxon>Gammaproteobacteria</taxon>
        <taxon>Alteromonadales</taxon>
        <taxon>Colwelliaceae</taxon>
        <taxon>Thalassotalea</taxon>
    </lineage>
</organism>
<keyword evidence="3" id="KW-1185">Reference proteome</keyword>
<dbReference type="InterPro" id="IPR011051">
    <property type="entry name" value="RmlC_Cupin_sf"/>
</dbReference>
<dbReference type="Gene3D" id="2.60.120.10">
    <property type="entry name" value="Jelly Rolls"/>
    <property type="match status" value="1"/>
</dbReference>
<dbReference type="RefSeq" id="WP_284296927.1">
    <property type="nucleotide sequence ID" value="NZ_BSSV01000002.1"/>
</dbReference>
<protein>
    <submittedName>
        <fullName evidence="2">Cupin</fullName>
    </submittedName>
</protein>
<sequence length="229" mass="25925">MSSLENVNLDFSLRVEINTQNREWLPSPMKGVWRKPLAREQAERGHATSIVKYEPGAKFSEHPHPLGEEILVLEGVFSDHTGDYGAGTYIRNPEGFSHAPFSNQGCTLFVKLHQFQSTDKKQVRINTNATPWLPGQGGLEVMPLHEHDGEHVALVRWPAGEKFQPHRHFGGEEILVLSGEFKDEHGSYPTGTWLRSPHMSQHHPYVDEPTIIWVKTGHLPFDPFATINQ</sequence>
<proteinExistence type="predicted"/>
<dbReference type="EMBL" id="BSSV01000002">
    <property type="protein sequence ID" value="GLX85125.1"/>
    <property type="molecule type" value="Genomic_DNA"/>
</dbReference>
<dbReference type="Pfam" id="PF12973">
    <property type="entry name" value="Cupin_7"/>
    <property type="match status" value="2"/>
</dbReference>
<dbReference type="InterPro" id="IPR014710">
    <property type="entry name" value="RmlC-like_jellyroll"/>
</dbReference>
<name>A0ABQ6HAH3_9GAMM</name>